<dbReference type="STRING" id="688270.Celal_4019"/>
<dbReference type="EMBL" id="CP002453">
    <property type="protein sequence ID" value="ADV51263.1"/>
    <property type="molecule type" value="Genomic_DNA"/>
</dbReference>
<dbReference type="RefSeq" id="WP_013552712.1">
    <property type="nucleotide sequence ID" value="NC_014934.1"/>
</dbReference>
<dbReference type="Gene3D" id="3.40.50.1010">
    <property type="entry name" value="5'-nuclease"/>
    <property type="match status" value="1"/>
</dbReference>
<dbReference type="KEGG" id="cao:Celal_4019"/>
<dbReference type="HOGENOM" id="CLU_1649086_0_0_10"/>
<sequence>MKRISSVLLDNSFCMRLLKSDDEFHQNAKDYFEYFLENGIEMYLSTIVVSEYAVGDNPDNLLSLNAFRLLEFDYADAKIAGGFFLELKGNETLRESEQRKVIINDIKLFSQIHNRKIEAYITKDRKSLGKMIEPLGKSHNLKFEFIDLTIPLNDKLGRLF</sequence>
<gene>
    <name evidence="1" type="ordered locus">Celal_4019</name>
</gene>
<evidence type="ECO:0008006" key="3">
    <source>
        <dbReference type="Google" id="ProtNLM"/>
    </source>
</evidence>
<dbReference type="eggNOG" id="COG1487">
    <property type="taxonomic scope" value="Bacteria"/>
</dbReference>
<organism evidence="1 2">
    <name type="scientific">Cellulophaga algicola (strain DSM 14237 / IC166 / ACAM 630)</name>
    <dbReference type="NCBI Taxonomy" id="688270"/>
    <lineage>
        <taxon>Bacteria</taxon>
        <taxon>Pseudomonadati</taxon>
        <taxon>Bacteroidota</taxon>
        <taxon>Flavobacteriia</taxon>
        <taxon>Flavobacteriales</taxon>
        <taxon>Flavobacteriaceae</taxon>
        <taxon>Cellulophaga</taxon>
    </lineage>
</organism>
<dbReference type="AlphaFoldDB" id="E6XDS5"/>
<dbReference type="SUPFAM" id="SSF88723">
    <property type="entry name" value="PIN domain-like"/>
    <property type="match status" value="1"/>
</dbReference>
<dbReference type="OrthoDB" id="959930at2"/>
<reference evidence="1 2" key="1">
    <citation type="journal article" date="2010" name="Stand. Genomic Sci.">
        <title>Complete genome sequence of Cellulophaga algicola type strain (IC166).</title>
        <authorList>
            <person name="Abt B."/>
            <person name="Lu M."/>
            <person name="Misra M."/>
            <person name="Han C."/>
            <person name="Nolan M."/>
            <person name="Lucas S."/>
            <person name="Hammon N."/>
            <person name="Deshpande S."/>
            <person name="Cheng J.F."/>
            <person name="Tapia R."/>
            <person name="Goodwin L."/>
            <person name="Pitluck S."/>
            <person name="Liolios K."/>
            <person name="Pagani I."/>
            <person name="Ivanova N."/>
            <person name="Mavromatis K."/>
            <person name="Ovchinikova G."/>
            <person name="Pati A."/>
            <person name="Chen A."/>
            <person name="Palaniappan K."/>
            <person name="Land M."/>
            <person name="Hauser L."/>
            <person name="Chang Y.J."/>
            <person name="Jeffries C.D."/>
            <person name="Detter J.C."/>
            <person name="Brambilla E."/>
            <person name="Rohde M."/>
            <person name="Tindall B.J."/>
            <person name="Goker M."/>
            <person name="Woyke T."/>
            <person name="Bristow J."/>
            <person name="Eisen J.A."/>
            <person name="Markowitz V."/>
            <person name="Hugenholtz P."/>
            <person name="Kyrpides N.C."/>
            <person name="Klenk H.P."/>
            <person name="Lapidus A."/>
        </authorList>
    </citation>
    <scope>NUCLEOTIDE SEQUENCE [LARGE SCALE GENOMIC DNA]</scope>
    <source>
        <strain evidence="2">DSM 14237 / IC166 / ACAM 630</strain>
    </source>
</reference>
<protein>
    <recommendedName>
        <fullName evidence="3">PIN domain-containing protein</fullName>
    </recommendedName>
</protein>
<evidence type="ECO:0000313" key="1">
    <source>
        <dbReference type="EMBL" id="ADV51263.1"/>
    </source>
</evidence>
<keyword evidence="2" id="KW-1185">Reference proteome</keyword>
<evidence type="ECO:0000313" key="2">
    <source>
        <dbReference type="Proteomes" id="UP000008634"/>
    </source>
</evidence>
<accession>E6XDS5</accession>
<dbReference type="InterPro" id="IPR029060">
    <property type="entry name" value="PIN-like_dom_sf"/>
</dbReference>
<proteinExistence type="predicted"/>
<name>E6XDS5_CELAD</name>
<dbReference type="Proteomes" id="UP000008634">
    <property type="component" value="Chromosome"/>
</dbReference>